<reference evidence="3 4" key="1">
    <citation type="journal article" date="2010" name="Cell Res.">
        <title>Complete genome sequence of the rifamycin SV-producing Amycolatopsis mediterranei U32 revealed its genetic characteristics in phylogeny and metabolism.</title>
        <authorList>
            <person name="Zhao W."/>
            <person name="Zhong Y."/>
            <person name="Yuan H."/>
            <person name="Wang J."/>
            <person name="Zheng H."/>
            <person name="Wang Y."/>
            <person name="Cen X."/>
            <person name="Xu F."/>
            <person name="Bai J."/>
            <person name="Han X."/>
            <person name="Lu G."/>
            <person name="Zhu Y."/>
            <person name="Shao Z."/>
            <person name="Yan H."/>
            <person name="Li C."/>
            <person name="Peng N."/>
            <person name="Zhang Z."/>
            <person name="Zhang Y."/>
            <person name="Lin W."/>
            <person name="Fan Y."/>
            <person name="Qin Z."/>
            <person name="Hu Y."/>
            <person name="Zhu B."/>
            <person name="Wang S."/>
            <person name="Ding X."/>
            <person name="Zhao G.P."/>
        </authorList>
    </citation>
    <scope>NUCLEOTIDE SEQUENCE [LARGE SCALE GENOMIC DNA]</scope>
    <source>
        <strain evidence="4">U-32</strain>
    </source>
</reference>
<evidence type="ECO:0000256" key="1">
    <source>
        <dbReference type="ARBA" id="ARBA00022527"/>
    </source>
</evidence>
<dbReference type="Gene3D" id="3.30.750.24">
    <property type="entry name" value="STAS domain"/>
    <property type="match status" value="1"/>
</dbReference>
<keyword evidence="1" id="KW-0418">Kinase</keyword>
<dbReference type="EMBL" id="CP002000">
    <property type="protein sequence ID" value="ADJ45373.1"/>
    <property type="molecule type" value="Genomic_DNA"/>
</dbReference>
<dbReference type="RefSeq" id="WP_013225445.1">
    <property type="nucleotide sequence ID" value="NC_014318.1"/>
</dbReference>
<evidence type="ECO:0000313" key="4">
    <source>
        <dbReference type="Proteomes" id="UP000000328"/>
    </source>
</evidence>
<dbReference type="Pfam" id="PF13581">
    <property type="entry name" value="HATPase_c_2"/>
    <property type="match status" value="1"/>
</dbReference>
<keyword evidence="1" id="KW-0808">Transferase</keyword>
<dbReference type="PATRIC" id="fig|749927.5.peg.3707"/>
<dbReference type="OrthoDB" id="4327509at2"/>
<protein>
    <recommendedName>
        <fullName evidence="2">Histidine kinase/HSP90-like ATPase domain-containing protein</fullName>
    </recommendedName>
</protein>
<dbReference type="PANTHER" id="PTHR35526">
    <property type="entry name" value="ANTI-SIGMA-F FACTOR RSBW-RELATED"/>
    <property type="match status" value="1"/>
</dbReference>
<dbReference type="SUPFAM" id="SSF52091">
    <property type="entry name" value="SpoIIaa-like"/>
    <property type="match status" value="1"/>
</dbReference>
<dbReference type="PANTHER" id="PTHR35526:SF3">
    <property type="entry name" value="ANTI-SIGMA-F FACTOR RSBW"/>
    <property type="match status" value="1"/>
</dbReference>
<feature type="domain" description="Histidine kinase/HSP90-like ATPase" evidence="2">
    <location>
        <begin position="134"/>
        <end position="241"/>
    </location>
</feature>
<dbReference type="Gene3D" id="3.30.565.10">
    <property type="entry name" value="Histidine kinase-like ATPase, C-terminal domain"/>
    <property type="match status" value="1"/>
</dbReference>
<dbReference type="Proteomes" id="UP000000328">
    <property type="component" value="Chromosome"/>
</dbReference>
<dbReference type="HOGENOM" id="CLU_087828_0_0_11"/>
<dbReference type="eggNOG" id="COG1366">
    <property type="taxonomic scope" value="Bacteria"/>
</dbReference>
<dbReference type="InterPro" id="IPR050267">
    <property type="entry name" value="Anti-sigma-factor_SerPK"/>
</dbReference>
<dbReference type="KEGG" id="amd:AMED_3588"/>
<dbReference type="InterPro" id="IPR036890">
    <property type="entry name" value="HATPase_C_sf"/>
</dbReference>
<gene>
    <name evidence="3" type="ordered locus">AMED_3588</name>
</gene>
<proteinExistence type="predicted"/>
<name>A0A0H3D5K8_AMYMU</name>
<keyword evidence="1" id="KW-0723">Serine/threonine-protein kinase</keyword>
<dbReference type="AlphaFoldDB" id="A0A0H3D5K8"/>
<dbReference type="GeneID" id="92871341"/>
<dbReference type="InterPro" id="IPR003594">
    <property type="entry name" value="HATPase_dom"/>
</dbReference>
<dbReference type="CDD" id="cd16936">
    <property type="entry name" value="HATPase_RsbW-like"/>
    <property type="match status" value="1"/>
</dbReference>
<evidence type="ECO:0000259" key="2">
    <source>
        <dbReference type="Pfam" id="PF13581"/>
    </source>
</evidence>
<evidence type="ECO:0000313" key="3">
    <source>
        <dbReference type="EMBL" id="ADJ45373.1"/>
    </source>
</evidence>
<dbReference type="SUPFAM" id="SSF55874">
    <property type="entry name" value="ATPase domain of HSP90 chaperone/DNA topoisomerase II/histidine kinase"/>
    <property type="match status" value="1"/>
</dbReference>
<accession>A0A0H3D5K8</accession>
<sequence>MDSHSLLDCDISGVQGATVVRPVGVLNIHTYPVLRDCLLKCAADQPRAVIVDLGRLEITHDFLISVFVSVWMRVSQWSTVPLMLVPAPVHAAMFAGSPTRRFITVHAGVDAALGLADEPPPRHRTELWLPPSERSVLASARFVADTCHNWGIEALTADAVVVANELVANAARHTTSPATLRLELWRGRLTVAVADDDPRPVLLPRPDRTSADSGSGLLRVTRLARAAGCSRRHSSGKVVWAVLRMPEAW</sequence>
<organism evidence="3 4">
    <name type="scientific">Amycolatopsis mediterranei (strain U-32)</name>
    <dbReference type="NCBI Taxonomy" id="749927"/>
    <lineage>
        <taxon>Bacteria</taxon>
        <taxon>Bacillati</taxon>
        <taxon>Actinomycetota</taxon>
        <taxon>Actinomycetes</taxon>
        <taxon>Pseudonocardiales</taxon>
        <taxon>Pseudonocardiaceae</taxon>
        <taxon>Amycolatopsis</taxon>
    </lineage>
</organism>
<dbReference type="InterPro" id="IPR036513">
    <property type="entry name" value="STAS_dom_sf"/>
</dbReference>